<reference evidence="3" key="1">
    <citation type="journal article" date="2019" name="Int. J. Syst. Evol. Microbiol.">
        <title>The Global Catalogue of Microorganisms (GCM) 10K type strain sequencing project: providing services to taxonomists for standard genome sequencing and annotation.</title>
        <authorList>
            <consortium name="The Broad Institute Genomics Platform"/>
            <consortium name="The Broad Institute Genome Sequencing Center for Infectious Disease"/>
            <person name="Wu L."/>
            <person name="Ma J."/>
        </authorList>
    </citation>
    <scope>NUCLEOTIDE SEQUENCE [LARGE SCALE GENOMIC DNA]</scope>
    <source>
        <strain evidence="3">NBRC 109341</strain>
    </source>
</reference>
<name>A0ABQ6C2C7_9BURK</name>
<feature type="transmembrane region" description="Helical" evidence="1">
    <location>
        <begin position="12"/>
        <end position="28"/>
    </location>
</feature>
<evidence type="ECO:0000256" key="1">
    <source>
        <dbReference type="SAM" id="Phobius"/>
    </source>
</evidence>
<feature type="transmembrane region" description="Helical" evidence="1">
    <location>
        <begin position="40"/>
        <end position="60"/>
    </location>
</feature>
<dbReference type="Pfam" id="PF20327">
    <property type="entry name" value="DUF6622"/>
    <property type="match status" value="1"/>
</dbReference>
<keyword evidence="1" id="KW-0472">Membrane</keyword>
<dbReference type="EMBL" id="BSPB01000003">
    <property type="protein sequence ID" value="GLS13154.1"/>
    <property type="molecule type" value="Genomic_DNA"/>
</dbReference>
<evidence type="ECO:0000313" key="2">
    <source>
        <dbReference type="EMBL" id="GLS13154.1"/>
    </source>
</evidence>
<evidence type="ECO:0000313" key="3">
    <source>
        <dbReference type="Proteomes" id="UP001156903"/>
    </source>
</evidence>
<keyword evidence="1" id="KW-0812">Transmembrane</keyword>
<sequence>MPPILDILRHTPVAVFVLLAGLLGLGLTQCFAREVRSRRVLVMGLAMASLSFYGVLSTFAGHTLAVPVWLGAAVVSYLGTAHRAPPAGTRYDVVRQRFSIPGSVIPLILILAVFLTKYAVGVALVLHPELVRHAPTAWGISALYGLFSGLFAGRAMRLLHLARRTALATTVPTLPTPPNLA</sequence>
<keyword evidence="3" id="KW-1185">Reference proteome</keyword>
<keyword evidence="1" id="KW-1133">Transmembrane helix</keyword>
<organism evidence="2 3">
    <name type="scientific">Hydrogenophaga electricum</name>
    <dbReference type="NCBI Taxonomy" id="1230953"/>
    <lineage>
        <taxon>Bacteria</taxon>
        <taxon>Pseudomonadati</taxon>
        <taxon>Pseudomonadota</taxon>
        <taxon>Betaproteobacteria</taxon>
        <taxon>Burkholderiales</taxon>
        <taxon>Comamonadaceae</taxon>
        <taxon>Hydrogenophaga</taxon>
    </lineage>
</organism>
<proteinExistence type="predicted"/>
<feature type="transmembrane region" description="Helical" evidence="1">
    <location>
        <begin position="138"/>
        <end position="156"/>
    </location>
</feature>
<dbReference type="InterPro" id="IPR046730">
    <property type="entry name" value="DUF6622"/>
</dbReference>
<accession>A0ABQ6C2C7</accession>
<dbReference type="Proteomes" id="UP001156903">
    <property type="component" value="Unassembled WGS sequence"/>
</dbReference>
<comment type="caution">
    <text evidence="2">The sequence shown here is derived from an EMBL/GenBank/DDBJ whole genome shotgun (WGS) entry which is preliminary data.</text>
</comment>
<feature type="transmembrane region" description="Helical" evidence="1">
    <location>
        <begin position="66"/>
        <end position="84"/>
    </location>
</feature>
<dbReference type="RefSeq" id="WP_284306625.1">
    <property type="nucleotide sequence ID" value="NZ_BSPB01000003.1"/>
</dbReference>
<feature type="transmembrane region" description="Helical" evidence="1">
    <location>
        <begin position="104"/>
        <end position="126"/>
    </location>
</feature>
<gene>
    <name evidence="2" type="ORF">GCM10007935_05830</name>
</gene>
<protein>
    <submittedName>
        <fullName evidence="2">Uncharacterized protein</fullName>
    </submittedName>
</protein>